<feature type="transmembrane region" description="Helical" evidence="6">
    <location>
        <begin position="47"/>
        <end position="68"/>
    </location>
</feature>
<dbReference type="SUPFAM" id="SSF103481">
    <property type="entry name" value="Multidrug resistance efflux transporter EmrE"/>
    <property type="match status" value="1"/>
</dbReference>
<dbReference type="Pfam" id="PF00892">
    <property type="entry name" value="EamA"/>
    <property type="match status" value="1"/>
</dbReference>
<protein>
    <recommendedName>
        <fullName evidence="6">WAT1-related protein</fullName>
    </recommendedName>
</protein>
<evidence type="ECO:0000256" key="2">
    <source>
        <dbReference type="ARBA" id="ARBA00007635"/>
    </source>
</evidence>
<evidence type="ECO:0000313" key="9">
    <source>
        <dbReference type="Proteomes" id="UP000188354"/>
    </source>
</evidence>
<reference evidence="8 9" key="1">
    <citation type="journal article" date="2017" name="Plant Biotechnol. J.">
        <title>A comprehensive draft genome sequence for lupin (Lupinus angustifolius), an emerging health food: insights into plant-microbe interactions and legume evolution.</title>
        <authorList>
            <person name="Hane J.K."/>
            <person name="Ming Y."/>
            <person name="Kamphuis L.G."/>
            <person name="Nelson M.N."/>
            <person name="Garg G."/>
            <person name="Atkins C.A."/>
            <person name="Bayer P.E."/>
            <person name="Bravo A."/>
            <person name="Bringans S."/>
            <person name="Cannon S."/>
            <person name="Edwards D."/>
            <person name="Foley R."/>
            <person name="Gao L.L."/>
            <person name="Harrison M.J."/>
            <person name="Huang W."/>
            <person name="Hurgobin B."/>
            <person name="Li S."/>
            <person name="Liu C.W."/>
            <person name="McGrath A."/>
            <person name="Morahan G."/>
            <person name="Murray J."/>
            <person name="Weller J."/>
            <person name="Jian J."/>
            <person name="Singh K.B."/>
        </authorList>
    </citation>
    <scope>NUCLEOTIDE SEQUENCE [LARGE SCALE GENOMIC DNA]</scope>
    <source>
        <strain evidence="9">cv. Tanjil</strain>
        <tissue evidence="8">Whole plant</tissue>
    </source>
</reference>
<sequence length="347" mass="38625">MSDSSRRMWCFVPERFQLHVAMLLTQFCFAGFHVLSRNALNMGVNKFVFPVYRNLIALVLLLPFAYFLEKKERPAITLNFLGQFFLLALVGIEQVKLKRKDGVAKVAGTIFCVAGATVITFYKGPTIYSPTKPLLNSIITTITTPQVFDFGSVSVGDAKEKNWILGCFYLIGHCLSWAGWLVFQTPLLKKFPARLSVTSYTFFFGLLQFLLIALIFERDAKAWVFHSAQEALTILYGGVVISGIAFTVQIWCIDRSGPVFVAMFQPVQTFVVALFASLALGEEFHLGGLIGAVLVVVGLYLVLRGRSEEKKFAMKQLAIAERSILRPASHDKSSLTQPLLPSSTQNV</sequence>
<dbReference type="PANTHER" id="PTHR31218">
    <property type="entry name" value="WAT1-RELATED PROTEIN"/>
    <property type="match status" value="1"/>
</dbReference>
<dbReference type="Gramene" id="OIW03517">
    <property type="protein sequence ID" value="OIW03517"/>
    <property type="gene ID" value="TanjilG_31030"/>
</dbReference>
<dbReference type="GO" id="GO:0022857">
    <property type="term" value="F:transmembrane transporter activity"/>
    <property type="evidence" value="ECO:0007669"/>
    <property type="project" value="InterPro"/>
</dbReference>
<dbReference type="Proteomes" id="UP000188354">
    <property type="component" value="Chromosome LG10"/>
</dbReference>
<feature type="transmembrane region" description="Helical" evidence="6">
    <location>
        <begin position="74"/>
        <end position="92"/>
    </location>
</feature>
<dbReference type="InterPro" id="IPR037185">
    <property type="entry name" value="EmrE-like"/>
</dbReference>
<comment type="similarity">
    <text evidence="2 6">Belongs to the drug/metabolite transporter (DMT) superfamily. Plant drug/metabolite exporter (P-DME) (TC 2.A.7.4) family.</text>
</comment>
<feature type="transmembrane region" description="Helical" evidence="6">
    <location>
        <begin position="195"/>
        <end position="216"/>
    </location>
</feature>
<evidence type="ECO:0000256" key="1">
    <source>
        <dbReference type="ARBA" id="ARBA00004141"/>
    </source>
</evidence>
<feature type="transmembrane region" description="Helical" evidence="6">
    <location>
        <begin position="259"/>
        <end position="278"/>
    </location>
</feature>
<organism evidence="8 9">
    <name type="scientific">Lupinus angustifolius</name>
    <name type="common">Narrow-leaved blue lupine</name>
    <dbReference type="NCBI Taxonomy" id="3871"/>
    <lineage>
        <taxon>Eukaryota</taxon>
        <taxon>Viridiplantae</taxon>
        <taxon>Streptophyta</taxon>
        <taxon>Embryophyta</taxon>
        <taxon>Tracheophyta</taxon>
        <taxon>Spermatophyta</taxon>
        <taxon>Magnoliopsida</taxon>
        <taxon>eudicotyledons</taxon>
        <taxon>Gunneridae</taxon>
        <taxon>Pentapetalae</taxon>
        <taxon>rosids</taxon>
        <taxon>fabids</taxon>
        <taxon>Fabales</taxon>
        <taxon>Fabaceae</taxon>
        <taxon>Papilionoideae</taxon>
        <taxon>50 kb inversion clade</taxon>
        <taxon>genistoids sensu lato</taxon>
        <taxon>core genistoids</taxon>
        <taxon>Genisteae</taxon>
        <taxon>Lupinus</taxon>
    </lineage>
</organism>
<keyword evidence="5 6" id="KW-0472">Membrane</keyword>
<feature type="transmembrane region" description="Helical" evidence="6">
    <location>
        <begin position="16"/>
        <end position="35"/>
    </location>
</feature>
<dbReference type="InterPro" id="IPR030184">
    <property type="entry name" value="WAT1-related"/>
</dbReference>
<gene>
    <name evidence="8" type="ORF">TanjilG_31030</name>
</gene>
<dbReference type="EMBL" id="CM007370">
    <property type="protein sequence ID" value="OIW03517.1"/>
    <property type="molecule type" value="Genomic_DNA"/>
</dbReference>
<name>A0A1J7HP58_LUPAN</name>
<dbReference type="OMA" id="IGTEACV"/>
<feature type="transmembrane region" description="Helical" evidence="6">
    <location>
        <begin position="284"/>
        <end position="303"/>
    </location>
</feature>
<accession>A0A1J7HP58</accession>
<keyword evidence="4 6" id="KW-1133">Transmembrane helix</keyword>
<evidence type="ECO:0000259" key="7">
    <source>
        <dbReference type="Pfam" id="PF00892"/>
    </source>
</evidence>
<evidence type="ECO:0000256" key="4">
    <source>
        <dbReference type="ARBA" id="ARBA00022989"/>
    </source>
</evidence>
<dbReference type="InterPro" id="IPR000620">
    <property type="entry name" value="EamA_dom"/>
</dbReference>
<evidence type="ECO:0000256" key="5">
    <source>
        <dbReference type="ARBA" id="ARBA00023136"/>
    </source>
</evidence>
<keyword evidence="3 6" id="KW-0812">Transmembrane</keyword>
<proteinExistence type="inferred from homology"/>
<feature type="domain" description="EamA" evidence="7">
    <location>
        <begin position="165"/>
        <end position="303"/>
    </location>
</feature>
<dbReference type="AlphaFoldDB" id="A0A1J7HP58"/>
<keyword evidence="9" id="KW-1185">Reference proteome</keyword>
<feature type="transmembrane region" description="Helical" evidence="6">
    <location>
        <begin position="231"/>
        <end position="252"/>
    </location>
</feature>
<comment type="subcellular location">
    <subcellularLocation>
        <location evidence="1 6">Membrane</location>
        <topology evidence="1 6">Multi-pass membrane protein</topology>
    </subcellularLocation>
</comment>
<evidence type="ECO:0000256" key="3">
    <source>
        <dbReference type="ARBA" id="ARBA00022692"/>
    </source>
</evidence>
<feature type="transmembrane region" description="Helical" evidence="6">
    <location>
        <begin position="163"/>
        <end position="183"/>
    </location>
</feature>
<dbReference type="GO" id="GO:0016020">
    <property type="term" value="C:membrane"/>
    <property type="evidence" value="ECO:0007669"/>
    <property type="project" value="UniProtKB-SubCell"/>
</dbReference>
<evidence type="ECO:0000313" key="8">
    <source>
        <dbReference type="EMBL" id="OIW03517.1"/>
    </source>
</evidence>
<evidence type="ECO:0000256" key="6">
    <source>
        <dbReference type="RuleBase" id="RU363077"/>
    </source>
</evidence>
<feature type="transmembrane region" description="Helical" evidence="6">
    <location>
        <begin position="104"/>
        <end position="122"/>
    </location>
</feature>